<dbReference type="InterPro" id="IPR055254">
    <property type="entry name" value="pPIWI_RE_Z"/>
</dbReference>
<accession>A0A7J5TWT3</accession>
<name>A0A7J5TWT3_9BACT</name>
<reference evidence="2 3" key="1">
    <citation type="submission" date="2019-10" db="EMBL/GenBank/DDBJ databases">
        <title>Rudanella paleaurantiibacter sp. nov., isolated from sludge.</title>
        <authorList>
            <person name="Xu S.Q."/>
        </authorList>
    </citation>
    <scope>NUCLEOTIDE SEQUENCE [LARGE SCALE GENOMIC DNA]</scope>
    <source>
        <strain evidence="2 3">HX-22-17</strain>
    </source>
</reference>
<dbReference type="Proteomes" id="UP000488299">
    <property type="component" value="Unassembled WGS sequence"/>
</dbReference>
<evidence type="ECO:0000313" key="3">
    <source>
        <dbReference type="Proteomes" id="UP000488299"/>
    </source>
</evidence>
<dbReference type="AlphaFoldDB" id="A0A7J5TWT3"/>
<proteinExistence type="predicted"/>
<gene>
    <name evidence="2" type="ORF">F5984_15690</name>
</gene>
<protein>
    <recommendedName>
        <fullName evidence="1">pPIWI-RE three-gene island domain-containing protein</fullName>
    </recommendedName>
</protein>
<comment type="caution">
    <text evidence="2">The sequence shown here is derived from an EMBL/GenBank/DDBJ whole genome shotgun (WGS) entry which is preliminary data.</text>
</comment>
<organism evidence="2 3">
    <name type="scientific">Rudanella paleaurantiibacter</name>
    <dbReference type="NCBI Taxonomy" id="2614655"/>
    <lineage>
        <taxon>Bacteria</taxon>
        <taxon>Pseudomonadati</taxon>
        <taxon>Bacteroidota</taxon>
        <taxon>Cytophagia</taxon>
        <taxon>Cytophagales</taxon>
        <taxon>Cytophagaceae</taxon>
        <taxon>Rudanella</taxon>
    </lineage>
</organism>
<evidence type="ECO:0000313" key="2">
    <source>
        <dbReference type="EMBL" id="KAB7729090.1"/>
    </source>
</evidence>
<feature type="domain" description="pPIWI-RE three-gene island" evidence="1">
    <location>
        <begin position="23"/>
        <end position="136"/>
    </location>
</feature>
<dbReference type="Pfam" id="PF18155">
    <property type="entry name" value="pPIWI_RE_Z"/>
    <property type="match status" value="1"/>
</dbReference>
<dbReference type="EMBL" id="WELI01000006">
    <property type="protein sequence ID" value="KAB7729090.1"/>
    <property type="molecule type" value="Genomic_DNA"/>
</dbReference>
<keyword evidence="3" id="KW-1185">Reference proteome</keyword>
<evidence type="ECO:0000259" key="1">
    <source>
        <dbReference type="Pfam" id="PF18155"/>
    </source>
</evidence>
<sequence>MNAHIASVSFTRGAHATARAVSLTARQLSEVELGLFLLSQLSPSAPPTALPALLNGTDPLVTERPVWTAKQHKYWQRGQLLLARFREPSVWNRLIERYALLTGTLAAYDVSGDRSCFREKSVGFFRNRTATFRQMLA</sequence>
<dbReference type="RefSeq" id="WP_152125201.1">
    <property type="nucleotide sequence ID" value="NZ_WELI01000006.1"/>
</dbReference>